<comment type="caution">
    <text evidence="16">The sequence shown here is derived from an EMBL/GenBank/DDBJ whole genome shotgun (WGS) entry which is preliminary data.</text>
</comment>
<evidence type="ECO:0000256" key="12">
    <source>
        <dbReference type="PROSITE-ProRule" id="PRU00812"/>
    </source>
</evidence>
<dbReference type="InterPro" id="IPR038534">
    <property type="entry name" value="Rtr1/RPAP2_sf"/>
</dbReference>
<comment type="catalytic activity">
    <reaction evidence="10 13">
        <text>O-phospho-L-seryl-[protein] + H2O = L-seryl-[protein] + phosphate</text>
        <dbReference type="Rhea" id="RHEA:20629"/>
        <dbReference type="Rhea" id="RHEA-COMP:9863"/>
        <dbReference type="Rhea" id="RHEA-COMP:11604"/>
        <dbReference type="ChEBI" id="CHEBI:15377"/>
        <dbReference type="ChEBI" id="CHEBI:29999"/>
        <dbReference type="ChEBI" id="CHEBI:43474"/>
        <dbReference type="ChEBI" id="CHEBI:83421"/>
        <dbReference type="EC" id="3.1.3.16"/>
    </reaction>
</comment>
<evidence type="ECO:0000256" key="7">
    <source>
        <dbReference type="ARBA" id="ARBA00022912"/>
    </source>
</evidence>
<evidence type="ECO:0000256" key="2">
    <source>
        <dbReference type="ARBA" id="ARBA00005676"/>
    </source>
</evidence>
<evidence type="ECO:0000256" key="9">
    <source>
        <dbReference type="ARBA" id="ARBA00045547"/>
    </source>
</evidence>
<comment type="similarity">
    <text evidence="2 12 13">Belongs to the RPAP2 family.</text>
</comment>
<feature type="compositionally biased region" description="Basic and acidic residues" evidence="14">
    <location>
        <begin position="1"/>
        <end position="11"/>
    </location>
</feature>
<dbReference type="EMBL" id="JBCEZU010000023">
    <property type="protein sequence ID" value="KAK9538986.1"/>
    <property type="molecule type" value="Genomic_DNA"/>
</dbReference>
<accession>A0AAW1FW78</accession>
<keyword evidence="8 13" id="KW-0539">Nucleus</keyword>
<dbReference type="PANTHER" id="PTHR14732:SF0">
    <property type="entry name" value="RNA POLYMERASE II SUBUNIT B1 CTD PHOSPHATASE RPAP2-RELATED"/>
    <property type="match status" value="1"/>
</dbReference>
<feature type="compositionally biased region" description="Basic and acidic residues" evidence="14">
    <location>
        <begin position="255"/>
        <end position="284"/>
    </location>
</feature>
<evidence type="ECO:0000313" key="17">
    <source>
        <dbReference type="Proteomes" id="UP001488805"/>
    </source>
</evidence>
<evidence type="ECO:0000256" key="4">
    <source>
        <dbReference type="ARBA" id="ARBA00022771"/>
    </source>
</evidence>
<evidence type="ECO:0000256" key="6">
    <source>
        <dbReference type="ARBA" id="ARBA00022833"/>
    </source>
</evidence>
<dbReference type="GO" id="GO:0008270">
    <property type="term" value="F:zinc ion binding"/>
    <property type="evidence" value="ECO:0007669"/>
    <property type="project" value="UniProtKB-KW"/>
</dbReference>
<dbReference type="InterPro" id="IPR007308">
    <property type="entry name" value="Rtr1/RPAP2_dom"/>
</dbReference>
<keyword evidence="3 13" id="KW-0479">Metal-binding</keyword>
<dbReference type="GO" id="GO:0008420">
    <property type="term" value="F:RNA polymerase II CTD heptapeptide repeat phosphatase activity"/>
    <property type="evidence" value="ECO:0007669"/>
    <property type="project" value="UniProtKB-UniRule"/>
</dbReference>
<evidence type="ECO:0000256" key="1">
    <source>
        <dbReference type="ARBA" id="ARBA00004123"/>
    </source>
</evidence>
<comment type="subcellular location">
    <subcellularLocation>
        <location evidence="1 13">Nucleus</location>
    </subcellularLocation>
</comment>
<dbReference type="Pfam" id="PF04181">
    <property type="entry name" value="RPAP2_Rtr1"/>
    <property type="match status" value="1"/>
</dbReference>
<dbReference type="Proteomes" id="UP001488805">
    <property type="component" value="Unassembled WGS sequence"/>
</dbReference>
<evidence type="ECO:0000256" key="14">
    <source>
        <dbReference type="SAM" id="MobiDB-lite"/>
    </source>
</evidence>
<evidence type="ECO:0000256" key="10">
    <source>
        <dbReference type="ARBA" id="ARBA00047761"/>
    </source>
</evidence>
<evidence type="ECO:0000313" key="16">
    <source>
        <dbReference type="EMBL" id="KAK9538986.1"/>
    </source>
</evidence>
<keyword evidence="17" id="KW-1185">Reference proteome</keyword>
<dbReference type="Gene3D" id="1.25.40.820">
    <property type="match status" value="1"/>
</dbReference>
<protein>
    <recommendedName>
        <fullName evidence="13">RNA polymerase II subunit B1 CTD phosphatase RPAP2 homolog</fullName>
        <ecNumber evidence="13">3.1.3.16</ecNumber>
    </recommendedName>
</protein>
<comment type="catalytic activity">
    <reaction evidence="11 13">
        <text>O-phospho-L-threonyl-[protein] + H2O = L-threonyl-[protein] + phosphate</text>
        <dbReference type="Rhea" id="RHEA:47004"/>
        <dbReference type="Rhea" id="RHEA-COMP:11060"/>
        <dbReference type="Rhea" id="RHEA-COMP:11605"/>
        <dbReference type="ChEBI" id="CHEBI:15377"/>
        <dbReference type="ChEBI" id="CHEBI:30013"/>
        <dbReference type="ChEBI" id="CHEBI:43474"/>
        <dbReference type="ChEBI" id="CHEBI:61977"/>
        <dbReference type="EC" id="3.1.3.16"/>
    </reaction>
</comment>
<dbReference type="GO" id="GO:0005634">
    <property type="term" value="C:nucleus"/>
    <property type="evidence" value="ECO:0007669"/>
    <property type="project" value="UniProtKB-SubCell"/>
</dbReference>
<sequence>METEERRRSEGSGKTSNRGGKRVQTKTAEEEEARRREVVRETLGEKFDLERRAMKVVERLLEDQVSEDFLVDCAWFITPANYKDTIEERSIAKLCGYPLCSNKLGKVTTQKYNISTKTNKVYDITERKCFCSNFCYKASKEFELQISTTPLWLRLHESPPEIILMKKGDGGSSGEVVMLLERGLQEEDVENPQPVDPHSSQLGSAADGHSESSDIEQDFVSSVVSQRQGPRVHWGNMPKRTDEDKKTERRKKQRRDGDEKEIEGCRSRGAHSEGEKREDDDRQESFSCKTEVGADAEELNGEQVPEERGLPDELGVEEATAKMNLYNSSETVTHTAPPPIDLTAKQTEHTNLLTSPPGDDPNGLTDSVTLPSSTLINTNQDGHDAALTSQPGLNITQVGMSRRGAAGLQELIKNHTAAAEPDSMRLNLLECLRRTLKDWSTDETLKFLYGAEHSLCSPFVDVKEEEEELDEDDLEDEVTDEDAEGVGAGEQKRPSAAAPDYRVLQQETQQLELRVREFYQGTWSLPEEEEEPHGSKVTVQDQNTKDPVLPLVDSHSQHLIQKRIAVEKLTSCLRNIVGPLGLTISDFSTDLNNLVRTFRFTNTNIIHRTPEWTLLTVVLLHLLSAVSPALREALETPTAAEYLNTLMEELGLQEQDLLNIVQLFKTPAY</sequence>
<name>A0AAW1FW78_ZOAVI</name>
<comment type="function">
    <text evidence="9">Protein phosphatase that displays CTD phosphatase activity and regulates transcription of snRNA genes. Recognizes and binds phosphorylated 'Ser-7' of the C-terminal heptapeptide repeat domain (CTD) of the largest RNA polymerase II subunit POLR2A, and mediates dephosphorylation of 'Ser-5' of the CTD, thereby promoting transcription of snRNA genes. Downstream of EIF2AK3/PERK, dephosphorylates ERN1, a sensor for the endoplasmic reticulum unfolded protein response (UPR), to abort failed ER-stress adaptation and trigger apoptosis.</text>
</comment>
<dbReference type="PROSITE" id="PS51479">
    <property type="entry name" value="ZF_RTR1"/>
    <property type="match status" value="1"/>
</dbReference>
<reference evidence="16 17" key="1">
    <citation type="journal article" date="2024" name="Genome Biol. Evol.">
        <title>Chromosome-level genome assembly of the viviparous eelpout Zoarces viviparus.</title>
        <authorList>
            <person name="Fuhrmann N."/>
            <person name="Brasseur M.V."/>
            <person name="Bakowski C.E."/>
            <person name="Podsiadlowski L."/>
            <person name="Prost S."/>
            <person name="Krehenwinkel H."/>
            <person name="Mayer C."/>
        </authorList>
    </citation>
    <scope>NUCLEOTIDE SEQUENCE [LARGE SCALE GENOMIC DNA]</scope>
    <source>
        <strain evidence="16">NO-MEL_2022_Ind0_liver</strain>
    </source>
</reference>
<gene>
    <name evidence="16" type="ORF">VZT92_004122</name>
</gene>
<dbReference type="GO" id="GO:0043175">
    <property type="term" value="F:RNA polymerase core enzyme binding"/>
    <property type="evidence" value="ECO:0007669"/>
    <property type="project" value="UniProtKB-UniRule"/>
</dbReference>
<dbReference type="InterPro" id="IPR039693">
    <property type="entry name" value="Rtr1/RPAP2"/>
</dbReference>
<dbReference type="GO" id="GO:0005737">
    <property type="term" value="C:cytoplasm"/>
    <property type="evidence" value="ECO:0007669"/>
    <property type="project" value="TreeGrafter"/>
</dbReference>
<feature type="compositionally biased region" description="Polar residues" evidence="14">
    <location>
        <begin position="219"/>
        <end position="228"/>
    </location>
</feature>
<evidence type="ECO:0000259" key="15">
    <source>
        <dbReference type="PROSITE" id="PS51479"/>
    </source>
</evidence>
<evidence type="ECO:0000256" key="11">
    <source>
        <dbReference type="ARBA" id="ARBA00048336"/>
    </source>
</evidence>
<comment type="subunit">
    <text evidence="13">Associates with the RNA polymerase II complex.</text>
</comment>
<dbReference type="PANTHER" id="PTHR14732">
    <property type="entry name" value="RNA POLYMERASE II SUBUNIT B1 CTD PHOSPHATASE RPAP2-RELATED"/>
    <property type="match status" value="1"/>
</dbReference>
<feature type="domain" description="RTR1-type" evidence="15">
    <location>
        <begin position="72"/>
        <end position="155"/>
    </location>
</feature>
<keyword evidence="6 13" id="KW-0862">Zinc</keyword>
<keyword evidence="4 13" id="KW-0863">Zinc-finger</keyword>
<evidence type="ECO:0000256" key="13">
    <source>
        <dbReference type="RuleBase" id="RU367080"/>
    </source>
</evidence>
<keyword evidence="5 13" id="KW-0378">Hydrolase</keyword>
<feature type="region of interest" description="Disordered" evidence="14">
    <location>
        <begin position="187"/>
        <end position="312"/>
    </location>
</feature>
<dbReference type="EC" id="3.1.3.16" evidence="13"/>
<evidence type="ECO:0000256" key="3">
    <source>
        <dbReference type="ARBA" id="ARBA00022723"/>
    </source>
</evidence>
<keyword evidence="7 13" id="KW-0904">Protein phosphatase</keyword>
<feature type="region of interest" description="Disordered" evidence="14">
    <location>
        <begin position="1"/>
        <end position="35"/>
    </location>
</feature>
<proteinExistence type="inferred from homology"/>
<evidence type="ECO:0000256" key="5">
    <source>
        <dbReference type="ARBA" id="ARBA00022801"/>
    </source>
</evidence>
<organism evidence="16 17">
    <name type="scientific">Zoarces viviparus</name>
    <name type="common">Viviparous eelpout</name>
    <name type="synonym">Blennius viviparus</name>
    <dbReference type="NCBI Taxonomy" id="48416"/>
    <lineage>
        <taxon>Eukaryota</taxon>
        <taxon>Metazoa</taxon>
        <taxon>Chordata</taxon>
        <taxon>Craniata</taxon>
        <taxon>Vertebrata</taxon>
        <taxon>Euteleostomi</taxon>
        <taxon>Actinopterygii</taxon>
        <taxon>Neopterygii</taxon>
        <taxon>Teleostei</taxon>
        <taxon>Neoteleostei</taxon>
        <taxon>Acanthomorphata</taxon>
        <taxon>Eupercaria</taxon>
        <taxon>Perciformes</taxon>
        <taxon>Cottioidei</taxon>
        <taxon>Zoarcales</taxon>
        <taxon>Zoarcidae</taxon>
        <taxon>Zoarcinae</taxon>
        <taxon>Zoarces</taxon>
    </lineage>
</organism>
<dbReference type="AlphaFoldDB" id="A0AAW1FW78"/>
<evidence type="ECO:0000256" key="8">
    <source>
        <dbReference type="ARBA" id="ARBA00023242"/>
    </source>
</evidence>
<feature type="region of interest" description="Disordered" evidence="14">
    <location>
        <begin position="463"/>
        <end position="501"/>
    </location>
</feature>
<feature type="compositionally biased region" description="Acidic residues" evidence="14">
    <location>
        <begin position="463"/>
        <end position="484"/>
    </location>
</feature>